<accession>A0A9J6EGL3</accession>
<reference evidence="1" key="1">
    <citation type="journal article" date="2020" name="Cell">
        <title>Large-Scale Comparative Analyses of Tick Genomes Elucidate Their Genetic Diversity and Vector Capacities.</title>
        <authorList>
            <consortium name="Tick Genome and Microbiome Consortium (TIGMIC)"/>
            <person name="Jia N."/>
            <person name="Wang J."/>
            <person name="Shi W."/>
            <person name="Du L."/>
            <person name="Sun Y."/>
            <person name="Zhan W."/>
            <person name="Jiang J.F."/>
            <person name="Wang Q."/>
            <person name="Zhang B."/>
            <person name="Ji P."/>
            <person name="Bell-Sakyi L."/>
            <person name="Cui X.M."/>
            <person name="Yuan T.T."/>
            <person name="Jiang B.G."/>
            <person name="Yang W.F."/>
            <person name="Lam T.T."/>
            <person name="Chang Q.C."/>
            <person name="Ding S.J."/>
            <person name="Wang X.J."/>
            <person name="Zhu J.G."/>
            <person name="Ruan X.D."/>
            <person name="Zhao L."/>
            <person name="Wei J.T."/>
            <person name="Ye R.Z."/>
            <person name="Que T.C."/>
            <person name="Du C.H."/>
            <person name="Zhou Y.H."/>
            <person name="Cheng J.X."/>
            <person name="Dai P.F."/>
            <person name="Guo W.B."/>
            <person name="Han X.H."/>
            <person name="Huang E.J."/>
            <person name="Li L.F."/>
            <person name="Wei W."/>
            <person name="Gao Y.C."/>
            <person name="Liu J.Z."/>
            <person name="Shao H.Z."/>
            <person name="Wang X."/>
            <person name="Wang C.C."/>
            <person name="Yang T.C."/>
            <person name="Huo Q.B."/>
            <person name="Li W."/>
            <person name="Chen H.Y."/>
            <person name="Chen S.E."/>
            <person name="Zhou L.G."/>
            <person name="Ni X.B."/>
            <person name="Tian J.H."/>
            <person name="Sheng Y."/>
            <person name="Liu T."/>
            <person name="Pan Y.S."/>
            <person name="Xia L.Y."/>
            <person name="Li J."/>
            <person name="Zhao F."/>
            <person name="Cao W.C."/>
        </authorList>
    </citation>
    <scope>NUCLEOTIDE SEQUENCE</scope>
    <source>
        <strain evidence="1">Rmic-2018</strain>
    </source>
</reference>
<dbReference type="AlphaFoldDB" id="A0A9J6EGL3"/>
<comment type="caution">
    <text evidence="1">The sequence shown here is derived from an EMBL/GenBank/DDBJ whole genome shotgun (WGS) entry which is preliminary data.</text>
</comment>
<dbReference type="Proteomes" id="UP000821866">
    <property type="component" value="Chromosome 2"/>
</dbReference>
<organism evidence="1 2">
    <name type="scientific">Rhipicephalus microplus</name>
    <name type="common">Cattle tick</name>
    <name type="synonym">Boophilus microplus</name>
    <dbReference type="NCBI Taxonomy" id="6941"/>
    <lineage>
        <taxon>Eukaryota</taxon>
        <taxon>Metazoa</taxon>
        <taxon>Ecdysozoa</taxon>
        <taxon>Arthropoda</taxon>
        <taxon>Chelicerata</taxon>
        <taxon>Arachnida</taxon>
        <taxon>Acari</taxon>
        <taxon>Parasitiformes</taxon>
        <taxon>Ixodida</taxon>
        <taxon>Ixodoidea</taxon>
        <taxon>Ixodidae</taxon>
        <taxon>Rhipicephalinae</taxon>
        <taxon>Rhipicephalus</taxon>
        <taxon>Boophilus</taxon>
    </lineage>
</organism>
<sequence length="153" mass="17143">MGERHALLKKQLLHTHQDNSTGVLTVEAPLPKEGKFIVFESYLRELLTNCFICGQSVGNLNLFVMRTLVVVEEVCEGLHKLQWRSQPHLRGSGAEASNFLLAAGMLYSSCVVAATIRCVKSTCAQIITECAFYNYQRAYFLPVVRQVHSLINI</sequence>
<evidence type="ECO:0000313" key="2">
    <source>
        <dbReference type="Proteomes" id="UP000821866"/>
    </source>
</evidence>
<evidence type="ECO:0000313" key="1">
    <source>
        <dbReference type="EMBL" id="KAH8033434.1"/>
    </source>
</evidence>
<gene>
    <name evidence="1" type="ORF">HPB51_012862</name>
</gene>
<name>A0A9J6EGL3_RHIMP</name>
<proteinExistence type="predicted"/>
<reference evidence="1" key="2">
    <citation type="submission" date="2021-09" db="EMBL/GenBank/DDBJ databases">
        <authorList>
            <person name="Jia N."/>
            <person name="Wang J."/>
            <person name="Shi W."/>
            <person name="Du L."/>
            <person name="Sun Y."/>
            <person name="Zhan W."/>
            <person name="Jiang J."/>
            <person name="Wang Q."/>
            <person name="Zhang B."/>
            <person name="Ji P."/>
            <person name="Sakyi L.B."/>
            <person name="Cui X."/>
            <person name="Yuan T."/>
            <person name="Jiang B."/>
            <person name="Yang W."/>
            <person name="Lam T.T.-Y."/>
            <person name="Chang Q."/>
            <person name="Ding S."/>
            <person name="Wang X."/>
            <person name="Zhu J."/>
            <person name="Ruan X."/>
            <person name="Zhao L."/>
            <person name="Wei J."/>
            <person name="Que T."/>
            <person name="Du C."/>
            <person name="Cheng J."/>
            <person name="Dai P."/>
            <person name="Han X."/>
            <person name="Huang E."/>
            <person name="Gao Y."/>
            <person name="Liu J."/>
            <person name="Shao H."/>
            <person name="Ye R."/>
            <person name="Li L."/>
            <person name="Wei W."/>
            <person name="Wang X."/>
            <person name="Wang C."/>
            <person name="Huo Q."/>
            <person name="Li W."/>
            <person name="Guo W."/>
            <person name="Chen H."/>
            <person name="Chen S."/>
            <person name="Zhou L."/>
            <person name="Zhou L."/>
            <person name="Ni X."/>
            <person name="Tian J."/>
            <person name="Zhou Y."/>
            <person name="Sheng Y."/>
            <person name="Liu T."/>
            <person name="Pan Y."/>
            <person name="Xia L."/>
            <person name="Li J."/>
            <person name="Zhao F."/>
            <person name="Cao W."/>
        </authorList>
    </citation>
    <scope>NUCLEOTIDE SEQUENCE</scope>
    <source>
        <strain evidence="1">Rmic-2018</strain>
        <tissue evidence="1">Larvae</tissue>
    </source>
</reference>
<keyword evidence="2" id="KW-1185">Reference proteome</keyword>
<protein>
    <submittedName>
        <fullName evidence="1">Uncharacterized protein</fullName>
    </submittedName>
</protein>
<dbReference type="PANTHER" id="PTHR31751">
    <property type="entry name" value="SI:CH211-108C17.2-RELATED-RELATED"/>
    <property type="match status" value="1"/>
</dbReference>
<dbReference type="EMBL" id="JABSTU010000004">
    <property type="protein sequence ID" value="KAH8033434.1"/>
    <property type="molecule type" value="Genomic_DNA"/>
</dbReference>
<dbReference type="PANTHER" id="PTHR31751:SF42">
    <property type="entry name" value="PROTEIN CBG10204"/>
    <property type="match status" value="1"/>
</dbReference>